<reference evidence="1" key="1">
    <citation type="submission" date="2021-01" db="EMBL/GenBank/DDBJ databases">
        <title>Rhizobium sp. strain KVB221 16S ribosomal RNA gene Genome sequencing and assembly.</title>
        <authorList>
            <person name="Kang M."/>
        </authorList>
    </citation>
    <scope>NUCLEOTIDE SEQUENCE</scope>
    <source>
        <strain evidence="1">KVB221</strain>
    </source>
</reference>
<gene>
    <name evidence="1" type="ORF">JJB09_25230</name>
</gene>
<keyword evidence="2" id="KW-1185">Reference proteome</keyword>
<dbReference type="Proteomes" id="UP000633219">
    <property type="component" value="Unassembled WGS sequence"/>
</dbReference>
<evidence type="ECO:0008006" key="3">
    <source>
        <dbReference type="Google" id="ProtNLM"/>
    </source>
</evidence>
<organism evidence="1 2">
    <name type="scientific">Rhizobium setariae</name>
    <dbReference type="NCBI Taxonomy" id="2801340"/>
    <lineage>
        <taxon>Bacteria</taxon>
        <taxon>Pseudomonadati</taxon>
        <taxon>Pseudomonadota</taxon>
        <taxon>Alphaproteobacteria</taxon>
        <taxon>Hyphomicrobiales</taxon>
        <taxon>Rhizobiaceae</taxon>
        <taxon>Rhizobium/Agrobacterium group</taxon>
        <taxon>Rhizobium</taxon>
    </lineage>
</organism>
<protein>
    <recommendedName>
        <fullName evidence="3">DUF1311 domain-containing protein</fullName>
    </recommendedName>
</protein>
<sequence length="212" mass="23741">MPTARTLVAWTLGVCTIWPVALVTSASAGSPSFDCAKADSSAEELICGDRELARLDVEATRLFRLVRDRPELAAEQRQALNDDRKHWQKVRDECWIAEDFRRCIVAAYAIRIHSLRENHAQTHARDKEGITKGPFQLACKNLPGTVKATFIKSEPPVTTVQMQEQFHVGIGLGLRYVESGPNGEMTFWTTGKNAFLKLPDGTRYDCIVQPQK</sequence>
<evidence type="ECO:0000313" key="2">
    <source>
        <dbReference type="Proteomes" id="UP000633219"/>
    </source>
</evidence>
<dbReference type="AlphaFoldDB" id="A0A937CRD9"/>
<dbReference type="RefSeq" id="WP_201663871.1">
    <property type="nucleotide sequence ID" value="NZ_JAEQNC010000022.1"/>
</dbReference>
<dbReference type="GO" id="GO:0005576">
    <property type="term" value="C:extracellular region"/>
    <property type="evidence" value="ECO:0007669"/>
    <property type="project" value="TreeGrafter"/>
</dbReference>
<dbReference type="PANTHER" id="PTHR37549">
    <property type="entry name" value="LIPOPROTEIN LPRI"/>
    <property type="match status" value="1"/>
</dbReference>
<accession>A0A937CRD9</accession>
<dbReference type="PANTHER" id="PTHR37549:SF1">
    <property type="entry name" value="LIPOPROTEIN LPRI"/>
    <property type="match status" value="1"/>
</dbReference>
<evidence type="ECO:0000313" key="1">
    <source>
        <dbReference type="EMBL" id="MBL0375323.1"/>
    </source>
</evidence>
<proteinExistence type="predicted"/>
<dbReference type="EMBL" id="JAEQNC010000022">
    <property type="protein sequence ID" value="MBL0375323.1"/>
    <property type="molecule type" value="Genomic_DNA"/>
</dbReference>
<name>A0A937CRD9_9HYPH</name>
<dbReference type="InterPro" id="IPR052755">
    <property type="entry name" value="Lysozyme_Inhibitor_LprI"/>
</dbReference>
<comment type="caution">
    <text evidence="1">The sequence shown here is derived from an EMBL/GenBank/DDBJ whole genome shotgun (WGS) entry which is preliminary data.</text>
</comment>